<dbReference type="Pfam" id="PF00168">
    <property type="entry name" value="C2"/>
    <property type="match status" value="1"/>
</dbReference>
<dbReference type="SUPFAM" id="SSF49562">
    <property type="entry name" value="C2 domain (Calcium/lipid-binding domain, CaLB)"/>
    <property type="match status" value="1"/>
</dbReference>
<dbReference type="Gene3D" id="1.10.357.50">
    <property type="match status" value="1"/>
</dbReference>
<dbReference type="SMART" id="SM00109">
    <property type="entry name" value="C1"/>
    <property type="match status" value="1"/>
</dbReference>
<dbReference type="Pfam" id="PF06292">
    <property type="entry name" value="MUN"/>
    <property type="match status" value="1"/>
</dbReference>
<dbReference type="InterPro" id="IPR036179">
    <property type="entry name" value="Ig-like_dom_sf"/>
</dbReference>
<feature type="domain" description="C2" evidence="10">
    <location>
        <begin position="168"/>
        <end position="292"/>
    </location>
</feature>
<evidence type="ECO:0000256" key="9">
    <source>
        <dbReference type="SAM" id="Phobius"/>
    </source>
</evidence>
<dbReference type="GO" id="GO:0031594">
    <property type="term" value="C:neuromuscular junction"/>
    <property type="evidence" value="ECO:0007669"/>
    <property type="project" value="TreeGrafter"/>
</dbReference>
<dbReference type="SMART" id="SM01145">
    <property type="entry name" value="DUF1041"/>
    <property type="match status" value="1"/>
</dbReference>
<dbReference type="GO" id="GO:0017075">
    <property type="term" value="F:syntaxin-1 binding"/>
    <property type="evidence" value="ECO:0007669"/>
    <property type="project" value="TreeGrafter"/>
</dbReference>
<comment type="caution">
    <text evidence="14">The sequence shown here is derived from an EMBL/GenBank/DDBJ whole genome shotgun (WGS) entry which is preliminary data.</text>
</comment>
<dbReference type="FunFam" id="3.80.10.10:FF:000074">
    <property type="entry name" value="Leucine-rich repeat neuronal protein 1"/>
    <property type="match status" value="1"/>
</dbReference>
<dbReference type="GO" id="GO:0005509">
    <property type="term" value="F:calcium ion binding"/>
    <property type="evidence" value="ECO:0007669"/>
    <property type="project" value="InterPro"/>
</dbReference>
<evidence type="ECO:0000256" key="8">
    <source>
        <dbReference type="ARBA" id="ARBA00023157"/>
    </source>
</evidence>
<dbReference type="InterPro" id="IPR003591">
    <property type="entry name" value="Leu-rich_rpt_typical-subtyp"/>
</dbReference>
<dbReference type="InterPro" id="IPR003599">
    <property type="entry name" value="Ig_sub"/>
</dbReference>
<dbReference type="CDD" id="cd04027">
    <property type="entry name" value="C2B_Munc13"/>
    <property type="match status" value="1"/>
</dbReference>
<dbReference type="PANTHER" id="PTHR10480:SF1">
    <property type="entry name" value="PROTEIN UNC-13 HOMOLOG A"/>
    <property type="match status" value="1"/>
</dbReference>
<dbReference type="EMBL" id="SRLO01000365">
    <property type="protein sequence ID" value="TNN59004.1"/>
    <property type="molecule type" value="Genomic_DNA"/>
</dbReference>
<dbReference type="InterPro" id="IPR007110">
    <property type="entry name" value="Ig-like_dom"/>
</dbReference>
<feature type="domain" description="Phorbol-ester/DAG-type" evidence="11">
    <location>
        <begin position="62"/>
        <end position="112"/>
    </location>
</feature>
<evidence type="ECO:0000259" key="13">
    <source>
        <dbReference type="PROSITE" id="PS51258"/>
    </source>
</evidence>
<keyword evidence="7" id="KW-0862">Zinc</keyword>
<dbReference type="SMART" id="SM00369">
    <property type="entry name" value="LRR_TYP"/>
    <property type="match status" value="11"/>
</dbReference>
<reference evidence="14 15" key="1">
    <citation type="submission" date="2019-03" db="EMBL/GenBank/DDBJ databases">
        <title>First draft genome of Liparis tanakae, snailfish: a comprehensive survey of snailfish specific genes.</title>
        <authorList>
            <person name="Kim W."/>
            <person name="Song I."/>
            <person name="Jeong J.-H."/>
            <person name="Kim D."/>
            <person name="Kim S."/>
            <person name="Ryu S."/>
            <person name="Song J.Y."/>
            <person name="Lee S.K."/>
        </authorList>
    </citation>
    <scope>NUCLEOTIDE SEQUENCE [LARGE SCALE GENOMIC DNA]</scope>
    <source>
        <tissue evidence="14">Muscle</tissue>
    </source>
</reference>
<dbReference type="Gene3D" id="3.30.60.20">
    <property type="match status" value="1"/>
</dbReference>
<dbReference type="PRINTS" id="PR00360">
    <property type="entry name" value="C2DOMAIN"/>
</dbReference>
<keyword evidence="8" id="KW-1015">Disulfide bond</keyword>
<keyword evidence="1" id="KW-0268">Exocytosis</keyword>
<dbReference type="GO" id="GO:0019992">
    <property type="term" value="F:diacylglycerol binding"/>
    <property type="evidence" value="ECO:0007669"/>
    <property type="project" value="InterPro"/>
</dbReference>
<dbReference type="GO" id="GO:0016081">
    <property type="term" value="P:synaptic vesicle docking"/>
    <property type="evidence" value="ECO:0007669"/>
    <property type="project" value="TreeGrafter"/>
</dbReference>
<dbReference type="GO" id="GO:0016082">
    <property type="term" value="P:synaptic vesicle priming"/>
    <property type="evidence" value="ECO:0007669"/>
    <property type="project" value="TreeGrafter"/>
</dbReference>
<evidence type="ECO:0000259" key="11">
    <source>
        <dbReference type="PROSITE" id="PS50081"/>
    </source>
</evidence>
<dbReference type="GO" id="GO:0005516">
    <property type="term" value="F:calmodulin binding"/>
    <property type="evidence" value="ECO:0007669"/>
    <property type="project" value="TreeGrafter"/>
</dbReference>
<dbReference type="InterPro" id="IPR010439">
    <property type="entry name" value="MUN_dom"/>
</dbReference>
<dbReference type="InterPro" id="IPR037302">
    <property type="entry name" value="Unc-13_C2B"/>
</dbReference>
<dbReference type="Pfam" id="PF00130">
    <property type="entry name" value="C1_1"/>
    <property type="match status" value="1"/>
</dbReference>
<evidence type="ECO:0000256" key="2">
    <source>
        <dbReference type="ARBA" id="ARBA00022614"/>
    </source>
</evidence>
<evidence type="ECO:0000259" key="12">
    <source>
        <dbReference type="PROSITE" id="PS50835"/>
    </source>
</evidence>
<evidence type="ECO:0000259" key="10">
    <source>
        <dbReference type="PROSITE" id="PS50004"/>
    </source>
</evidence>
<dbReference type="GO" id="GO:0035249">
    <property type="term" value="P:synaptic transmission, glutamatergic"/>
    <property type="evidence" value="ECO:0007669"/>
    <property type="project" value="TreeGrafter"/>
</dbReference>
<keyword evidence="4" id="KW-0732">Signal</keyword>
<evidence type="ECO:0000256" key="6">
    <source>
        <dbReference type="ARBA" id="ARBA00022771"/>
    </source>
</evidence>
<dbReference type="InterPro" id="IPR032675">
    <property type="entry name" value="LRR_dom_sf"/>
</dbReference>
<keyword evidence="9" id="KW-0472">Membrane</keyword>
<feature type="domain" description="Ig-like" evidence="12">
    <location>
        <begin position="1080"/>
        <end position="1211"/>
    </location>
</feature>
<dbReference type="GO" id="GO:0099525">
    <property type="term" value="P:presynaptic dense core vesicle exocytosis"/>
    <property type="evidence" value="ECO:0007669"/>
    <property type="project" value="TreeGrafter"/>
</dbReference>
<dbReference type="Gene3D" id="3.80.10.10">
    <property type="entry name" value="Ribonuclease Inhibitor"/>
    <property type="match status" value="3"/>
</dbReference>
<dbReference type="SUPFAM" id="SSF57889">
    <property type="entry name" value="Cysteine-rich domain"/>
    <property type="match status" value="1"/>
</dbReference>
<dbReference type="PROSITE" id="PS51258">
    <property type="entry name" value="MHD1"/>
    <property type="match status" value="1"/>
</dbReference>
<dbReference type="PROSITE" id="PS50004">
    <property type="entry name" value="C2"/>
    <property type="match status" value="1"/>
</dbReference>
<dbReference type="PROSITE" id="PS51450">
    <property type="entry name" value="LRR"/>
    <property type="match status" value="2"/>
</dbReference>
<dbReference type="InterPro" id="IPR002219">
    <property type="entry name" value="PKC_DAG/PE"/>
</dbReference>
<sequence>MPDLRKRKAMPLVRDLSLVQNSRKAGITSALTSSTLHNEELKCHVYKKTLQALIYPISCTTPHNFEVWTATTPTYCYECEGLLWGIARQGMRCTECGVKCHEKCQDLLNADCLQRAAEKSSKHGAEDRTQNIIMVLKDRMKIRERNKPEIFELIQEVFTAPKTTHVTHMKQIKQSVLDGTSKWSAKICITVLCAQGLQAKDKTGSSDPYVTVQVGKTKKRTKTIYGNLNPVWEETFNFECHNSSDRIKVRVWDEDDDIKSRVKQKFKRESDDFLGQTIIEVRTLSGEMDVWYNLDKRTDKSAVSGAIRMHINVEIKGEETVAPYHVQYTCLHENLFHYVTDIQNNGVVKIPDAKGDDAWKVYFEETPQEIVDEFAMRYGVDHFACLSSKYMCPGVPAVMSTLLANINAYYAHTTQATNNVSASDRFAASNFGKERFVKLLDQLHNSLRIDLSMYRNNFPASSPERLQDLKSTVDLLTSITFFRMKVQELQSPPRASQVVKDCVKACLNSTYEYIFNNCHELYSREYQTDPAKQGAVPPEEQGPSIKNLDFWSKLITLIVSIIEEDKNSYTPCLNQFPQELNVGKISAEVMWNLFAQDMKYAMEEHEKNRLCKSADYMNLHFKVKWLYNEYCKDLPFFKSRVPEYPAWFEPFVIQWLDENEEVSRDFLHGALERDKKDGIKPWFSPDSVYHEAPTVDCNNLLLTKLPLPIPPNTHTLRLQSNLLSELKTAVLHELTNLTDLDLSQNRFSRVKSITQSSSLPYLLSLHLEENHLSRLPEASFSALPALQELFLSHNNLHSIAPGAFTGLDTLLRLHINNNRLTTVDPRWFRALPHLEVLMLGGNPVEALPEWGFLALKSLRSLVLGGMGLRGLAEKALEGLNGLESLSFYDNLLTKVPTQALMRVPGLKFLDLNKNRIKLIETGDFRDMVHLKELGLNNMKELVSIERAALENLPELTKLEITNNPRLSYIHPQAFLQLSKLESLMLNSNCLSALQQDIVLSLPSLQEVSLHSNPLRCDCLFHWAAEEASHLHSENAQKERQIPRMVRFIQPQATLCSEPPELRARRVREVSSREMSASCLPMIPTSSLPSYIGVREGGKLVLHCRALADPKPKLYWVTPSGRRLGPAPIHASKGLPARAPCHNLSVSEGFNHTSSVSPNQPKDNASCNPIKHYRLLPEGTLEINMVTSSEAGLYTCVAENVLGADTRSVTVSVHGREKKRKRGVAANRKGYQLFSEDARLKLKEVGRHYAILSWLSGRNLPSTRLSWQAIYSKAHMPTYTTRILAGTQSFNLTHLQAETFYSVCLHLGISEGTPHASRRSGERRKPQCISFRTKDVPEPQPGLQLSPELTSTAFTILLLAIILLLLAGQGWDNEQGKHPSPILQEIKSPRALIINQKTERSKASYPKQSEELL</sequence>
<dbReference type="GO" id="GO:0008270">
    <property type="term" value="F:zinc ion binding"/>
    <property type="evidence" value="ECO:0007669"/>
    <property type="project" value="UniProtKB-KW"/>
</dbReference>
<dbReference type="SMART" id="SM00408">
    <property type="entry name" value="IGc2"/>
    <property type="match status" value="1"/>
</dbReference>
<dbReference type="PROSITE" id="PS50081">
    <property type="entry name" value="ZF_DAG_PE_2"/>
    <property type="match status" value="1"/>
</dbReference>
<dbReference type="InterPro" id="IPR001611">
    <property type="entry name" value="Leu-rich_rpt"/>
</dbReference>
<dbReference type="SUPFAM" id="SSF48726">
    <property type="entry name" value="Immunoglobulin"/>
    <property type="match status" value="1"/>
</dbReference>
<feature type="domain" description="MHD1" evidence="13">
    <location>
        <begin position="596"/>
        <end position="737"/>
    </location>
</feature>
<dbReference type="Gene3D" id="2.60.40.150">
    <property type="entry name" value="C2 domain"/>
    <property type="match status" value="1"/>
</dbReference>
<accession>A0A4Z2H2F7</accession>
<dbReference type="PROSITE" id="PS00479">
    <property type="entry name" value="ZF_DAG_PE_1"/>
    <property type="match status" value="1"/>
</dbReference>
<evidence type="ECO:0000256" key="3">
    <source>
        <dbReference type="ARBA" id="ARBA00022723"/>
    </source>
</evidence>
<dbReference type="SMART" id="SM00365">
    <property type="entry name" value="LRR_SD22"/>
    <property type="match status" value="4"/>
</dbReference>
<keyword evidence="9" id="KW-1133">Transmembrane helix</keyword>
<proteinExistence type="predicted"/>
<feature type="transmembrane region" description="Helical" evidence="9">
    <location>
        <begin position="1348"/>
        <end position="1366"/>
    </location>
</feature>
<keyword evidence="6" id="KW-0863">Zinc-finger</keyword>
<organism evidence="14 15">
    <name type="scientific">Liparis tanakae</name>
    <name type="common">Tanaka's snailfish</name>
    <dbReference type="NCBI Taxonomy" id="230148"/>
    <lineage>
        <taxon>Eukaryota</taxon>
        <taxon>Metazoa</taxon>
        <taxon>Chordata</taxon>
        <taxon>Craniata</taxon>
        <taxon>Vertebrata</taxon>
        <taxon>Euteleostomi</taxon>
        <taxon>Actinopterygii</taxon>
        <taxon>Neopterygii</taxon>
        <taxon>Teleostei</taxon>
        <taxon>Neoteleostei</taxon>
        <taxon>Acanthomorphata</taxon>
        <taxon>Eupercaria</taxon>
        <taxon>Perciformes</taxon>
        <taxon>Cottioidei</taxon>
        <taxon>Cottales</taxon>
        <taxon>Liparidae</taxon>
        <taxon>Liparis</taxon>
    </lineage>
</organism>
<dbReference type="GO" id="GO:0042734">
    <property type="term" value="C:presynaptic membrane"/>
    <property type="evidence" value="ECO:0007669"/>
    <property type="project" value="TreeGrafter"/>
</dbReference>
<dbReference type="InterPro" id="IPR013783">
    <property type="entry name" value="Ig-like_fold"/>
</dbReference>
<dbReference type="InterPro" id="IPR027080">
    <property type="entry name" value="Unc-13"/>
</dbReference>
<dbReference type="InterPro" id="IPR014770">
    <property type="entry name" value="Munc13_1"/>
</dbReference>
<dbReference type="SMART" id="SM00409">
    <property type="entry name" value="IG"/>
    <property type="match status" value="1"/>
</dbReference>
<evidence type="ECO:0000256" key="1">
    <source>
        <dbReference type="ARBA" id="ARBA00022483"/>
    </source>
</evidence>
<evidence type="ECO:0000256" key="5">
    <source>
        <dbReference type="ARBA" id="ARBA00022737"/>
    </source>
</evidence>
<dbReference type="GO" id="GO:0005543">
    <property type="term" value="F:phospholipid binding"/>
    <property type="evidence" value="ECO:0007669"/>
    <property type="project" value="InterPro"/>
</dbReference>
<gene>
    <name evidence="14" type="primary">Unc13a_1</name>
    <name evidence="14" type="ORF">EYF80_030742</name>
</gene>
<keyword evidence="2" id="KW-0433">Leucine-rich repeat</keyword>
<dbReference type="OrthoDB" id="635273at2759"/>
<dbReference type="GO" id="GO:0030672">
    <property type="term" value="C:synaptic vesicle membrane"/>
    <property type="evidence" value="ECO:0007669"/>
    <property type="project" value="TreeGrafter"/>
</dbReference>
<dbReference type="InterPro" id="IPR003598">
    <property type="entry name" value="Ig_sub2"/>
</dbReference>
<dbReference type="InterPro" id="IPR046349">
    <property type="entry name" value="C1-like_sf"/>
</dbReference>
<evidence type="ECO:0000256" key="4">
    <source>
        <dbReference type="ARBA" id="ARBA00022729"/>
    </source>
</evidence>
<dbReference type="FunFam" id="2.60.40.150:FF:000002">
    <property type="entry name" value="Protein unc-13 homolog B"/>
    <property type="match status" value="1"/>
</dbReference>
<dbReference type="FunFam" id="3.30.60.20:FF:000001">
    <property type="entry name" value="Protein unc-13 homolog B"/>
    <property type="match status" value="1"/>
</dbReference>
<dbReference type="PANTHER" id="PTHR10480">
    <property type="entry name" value="PROTEIN UNC-13 HOMOLOG"/>
    <property type="match status" value="1"/>
</dbReference>
<dbReference type="Pfam" id="PF13855">
    <property type="entry name" value="LRR_8"/>
    <property type="match status" value="3"/>
</dbReference>
<protein>
    <submittedName>
        <fullName evidence="14">Protein unc-13 A</fullName>
    </submittedName>
</protein>
<dbReference type="Gene3D" id="2.60.40.10">
    <property type="entry name" value="Immunoglobulins"/>
    <property type="match status" value="1"/>
</dbReference>
<dbReference type="SUPFAM" id="SSF52058">
    <property type="entry name" value="L domain-like"/>
    <property type="match status" value="1"/>
</dbReference>
<dbReference type="SMART" id="SM00239">
    <property type="entry name" value="C2"/>
    <property type="match status" value="1"/>
</dbReference>
<keyword evidence="15" id="KW-1185">Reference proteome</keyword>
<keyword evidence="9" id="KW-0812">Transmembrane</keyword>
<dbReference type="PROSITE" id="PS50835">
    <property type="entry name" value="IG_LIKE"/>
    <property type="match status" value="1"/>
</dbReference>
<keyword evidence="3" id="KW-0479">Metal-binding</keyword>
<dbReference type="GO" id="GO:0043195">
    <property type="term" value="C:terminal bouton"/>
    <property type="evidence" value="ECO:0007669"/>
    <property type="project" value="TreeGrafter"/>
</dbReference>
<evidence type="ECO:0000256" key="7">
    <source>
        <dbReference type="ARBA" id="ARBA00022833"/>
    </source>
</evidence>
<dbReference type="Proteomes" id="UP000314294">
    <property type="component" value="Unassembled WGS sequence"/>
</dbReference>
<dbReference type="InterPro" id="IPR000008">
    <property type="entry name" value="C2_dom"/>
</dbReference>
<dbReference type="GO" id="GO:0098831">
    <property type="term" value="C:presynaptic active zone cytoplasmic component"/>
    <property type="evidence" value="ECO:0007669"/>
    <property type="project" value="TreeGrafter"/>
</dbReference>
<dbReference type="GO" id="GO:0061789">
    <property type="term" value="P:dense core granule priming"/>
    <property type="evidence" value="ECO:0007669"/>
    <property type="project" value="TreeGrafter"/>
</dbReference>
<keyword evidence="5" id="KW-0677">Repeat</keyword>
<dbReference type="CDD" id="cd20859">
    <property type="entry name" value="C1_Munc13-2-like"/>
    <property type="match status" value="1"/>
</dbReference>
<dbReference type="InterPro" id="IPR035892">
    <property type="entry name" value="C2_domain_sf"/>
</dbReference>
<name>A0A4Z2H2F7_9TELE</name>
<evidence type="ECO:0000313" key="14">
    <source>
        <dbReference type="EMBL" id="TNN59004.1"/>
    </source>
</evidence>
<evidence type="ECO:0000313" key="15">
    <source>
        <dbReference type="Proteomes" id="UP000314294"/>
    </source>
</evidence>